<dbReference type="InterPro" id="IPR003959">
    <property type="entry name" value="ATPase_AAA_core"/>
</dbReference>
<dbReference type="InterPro" id="IPR000641">
    <property type="entry name" value="CbxX/CfxQ"/>
</dbReference>
<dbReference type="Gene3D" id="3.40.50.300">
    <property type="entry name" value="P-loop containing nucleotide triphosphate hydrolases"/>
    <property type="match status" value="2"/>
</dbReference>
<keyword evidence="2" id="KW-0547">Nucleotide-binding</keyword>
<name>A0A9D9N511_9BACT</name>
<evidence type="ECO:0000256" key="3">
    <source>
        <dbReference type="ARBA" id="ARBA00022840"/>
    </source>
</evidence>
<dbReference type="PRINTS" id="PR00819">
    <property type="entry name" value="CBXCFQXSUPER"/>
</dbReference>
<organism evidence="5 6">
    <name type="scientific">Candidatus Gallipaludibacter merdavium</name>
    <dbReference type="NCBI Taxonomy" id="2840839"/>
    <lineage>
        <taxon>Bacteria</taxon>
        <taxon>Pseudomonadati</taxon>
        <taxon>Bacteroidota</taxon>
        <taxon>Bacteroidia</taxon>
        <taxon>Bacteroidales</taxon>
        <taxon>Candidatus Gallipaludibacter</taxon>
    </lineage>
</organism>
<dbReference type="Pfam" id="PF00004">
    <property type="entry name" value="AAA"/>
    <property type="match status" value="2"/>
</dbReference>
<evidence type="ECO:0000256" key="2">
    <source>
        <dbReference type="ARBA" id="ARBA00022741"/>
    </source>
</evidence>
<dbReference type="InterPro" id="IPR041627">
    <property type="entry name" value="AAA_lid_6"/>
</dbReference>
<dbReference type="PANTHER" id="PTHR43392">
    <property type="entry name" value="AAA-TYPE ATPASE FAMILY PROTEIN / ANKYRIN REPEAT FAMILY PROTEIN"/>
    <property type="match status" value="1"/>
</dbReference>
<dbReference type="InterPro" id="IPR043504">
    <property type="entry name" value="Peptidase_S1_PA_chymotrypsin"/>
</dbReference>
<reference evidence="5" key="2">
    <citation type="journal article" date="2021" name="PeerJ">
        <title>Extensive microbial diversity within the chicken gut microbiome revealed by metagenomics and culture.</title>
        <authorList>
            <person name="Gilroy R."/>
            <person name="Ravi A."/>
            <person name="Getino M."/>
            <person name="Pursley I."/>
            <person name="Horton D.L."/>
            <person name="Alikhan N.F."/>
            <person name="Baker D."/>
            <person name="Gharbi K."/>
            <person name="Hall N."/>
            <person name="Watson M."/>
            <person name="Adriaenssens E.M."/>
            <person name="Foster-Nyarko E."/>
            <person name="Jarju S."/>
            <person name="Secka A."/>
            <person name="Antonio M."/>
            <person name="Oren A."/>
            <person name="Chaudhuri R.R."/>
            <person name="La Ragione R."/>
            <person name="Hildebrand F."/>
            <person name="Pallen M.J."/>
        </authorList>
    </citation>
    <scope>NUCLEOTIDE SEQUENCE</scope>
    <source>
        <strain evidence="5">G3-3990</strain>
    </source>
</reference>
<evidence type="ECO:0000313" key="6">
    <source>
        <dbReference type="Proteomes" id="UP000823641"/>
    </source>
</evidence>
<dbReference type="InterPro" id="IPR003593">
    <property type="entry name" value="AAA+_ATPase"/>
</dbReference>
<keyword evidence="3" id="KW-0067">ATP-binding</keyword>
<dbReference type="CDD" id="cd00009">
    <property type="entry name" value="AAA"/>
    <property type="match status" value="2"/>
</dbReference>
<feature type="domain" description="AAA+ ATPase" evidence="4">
    <location>
        <begin position="370"/>
        <end position="508"/>
    </location>
</feature>
<dbReference type="SUPFAM" id="SSF52540">
    <property type="entry name" value="P-loop containing nucleoside triphosphate hydrolases"/>
    <property type="match status" value="2"/>
</dbReference>
<dbReference type="Pfam" id="PF13365">
    <property type="entry name" value="Trypsin_2"/>
    <property type="match status" value="1"/>
</dbReference>
<evidence type="ECO:0000259" key="4">
    <source>
        <dbReference type="SMART" id="SM00382"/>
    </source>
</evidence>
<dbReference type="Gene3D" id="1.10.8.60">
    <property type="match status" value="1"/>
</dbReference>
<proteinExistence type="inferred from homology"/>
<dbReference type="Proteomes" id="UP000823641">
    <property type="component" value="Unassembled WGS sequence"/>
</dbReference>
<protein>
    <submittedName>
        <fullName evidence="5">AAA family ATPase</fullName>
    </submittedName>
</protein>
<sequence length="1107" mass="125966">MTTSRIKALNIDKRELFTAIYGINSSSEVYITEDLRIYNIREILYLYLKEEGYIPIFYDDSAFAYEEEPLLKFFSFTSRNTRQSDQGRKHDFFKGKGPMNKSRNVNSIESQTISDINNSHHDSIVVESFGNQRKFIVHQDEGFLKNVFGYVKNNPKSKLAIIFVNPTTFTLDENQRKYFLNRWTELSTNFKRNKLTIRIIVLYDYMSPKLFAESFEHASNELFLLSPFKDLIMLDIGGEEDAKISQYRSQQGKSVFFLGGPERDEIANMLNRRRLFSQDGLPHLFGNVTLEKIILRLWQGTTSENKGKKLSLISEYLEESKLDSIIEKMDTVKAIDRLNALEGIDNIREQFKNYRHALAEHQKGKGNGRFRPHMALMGSPGTGKSTVARLFGEILQEDGLLPKGHFMKVSTDELIGQYVGETKPKTRAVCERARGGVLFIDEAYGLMSGSNNHETVDYGKEAIEVLIQFMEDHDDSLVIFAGYTDEIMDLINNGNQGFRRRFNDKLGFFTFKDYSPEVLYNIALSMIKIPTTDAFKIALRNIIRYKWAYKNKKFGNVGDMENLVSLITSHYNTLGTSEPIDIVHLPNDLRKLIDDSVLDVNELMNEFNNVIGQESVKELARTLFNKIVADRKKLKIIDDYKPKIPKLNFLFIGNPGTGKTTIARIFGRLLCKLGIFPDSTGEILTEISGSILLQYTPKDIKELFENNIGKVVFIDEAYSLRGNERVIADIVGNLELEEFKNKLSVIMAGYPDEMHQLYSINKGLKRRFVEITFNDYTNEELYEILQRMVSSSNDTIMDADECRDVALQYFQSFTRDREFGNGGVVENLMETLIQNRDLRYLNATPEQQKNMDLAKKILPCDFPITKDHVLQHLASAKASFSSDKTFTGILDCSHEDESKSVNIGDDIYTSVGLIESENTCGTAFIISIKNRYIMTASHVVEGFGEFHFTLNYKNSIKRTTARLLWNNPEIDFAILQVESLPPDAKYFIIDIDTPRSPATKISIIAFPLGKQVSNMAGLTSGAIYNSERGLEVRNENGSIRCFDAIRTEAQATHGSSGGPVILAESMRVIGVLHGGINEHGFYLNIASDILQLFNQNTLNIKMNNNDN</sequence>
<dbReference type="Gene3D" id="2.40.10.10">
    <property type="entry name" value="Trypsin-like serine proteases"/>
    <property type="match status" value="2"/>
</dbReference>
<dbReference type="GO" id="GO:0016887">
    <property type="term" value="F:ATP hydrolysis activity"/>
    <property type="evidence" value="ECO:0007669"/>
    <property type="project" value="InterPro"/>
</dbReference>
<dbReference type="Pfam" id="PF17866">
    <property type="entry name" value="AAA_lid_6"/>
    <property type="match status" value="1"/>
</dbReference>
<dbReference type="PANTHER" id="PTHR43392:SF2">
    <property type="entry name" value="AAA-TYPE ATPASE FAMILY PROTEIN _ ANKYRIN REPEAT FAMILY PROTEIN"/>
    <property type="match status" value="1"/>
</dbReference>
<dbReference type="InterPro" id="IPR050773">
    <property type="entry name" value="CbxX/CfxQ_RuBisCO_ESX"/>
</dbReference>
<feature type="domain" description="AAA+ ATPase" evidence="4">
    <location>
        <begin position="645"/>
        <end position="778"/>
    </location>
</feature>
<dbReference type="FunFam" id="3.40.50.300:FF:000216">
    <property type="entry name" value="Type VII secretion ATPase EccA"/>
    <property type="match status" value="1"/>
</dbReference>
<dbReference type="InterPro" id="IPR027417">
    <property type="entry name" value="P-loop_NTPase"/>
</dbReference>
<accession>A0A9D9N511</accession>
<evidence type="ECO:0000256" key="1">
    <source>
        <dbReference type="ARBA" id="ARBA00010378"/>
    </source>
</evidence>
<dbReference type="EMBL" id="JADIMG010000089">
    <property type="protein sequence ID" value="MBO8460534.1"/>
    <property type="molecule type" value="Genomic_DNA"/>
</dbReference>
<dbReference type="GO" id="GO:0005524">
    <property type="term" value="F:ATP binding"/>
    <property type="evidence" value="ECO:0007669"/>
    <property type="project" value="UniProtKB-KW"/>
</dbReference>
<gene>
    <name evidence="5" type="ORF">IAA73_09405</name>
</gene>
<dbReference type="SUPFAM" id="SSF50494">
    <property type="entry name" value="Trypsin-like serine proteases"/>
    <property type="match status" value="1"/>
</dbReference>
<dbReference type="InterPro" id="IPR009003">
    <property type="entry name" value="Peptidase_S1_PA"/>
</dbReference>
<reference evidence="5" key="1">
    <citation type="submission" date="2020-10" db="EMBL/GenBank/DDBJ databases">
        <authorList>
            <person name="Gilroy R."/>
        </authorList>
    </citation>
    <scope>NUCLEOTIDE SEQUENCE</scope>
    <source>
        <strain evidence="5">G3-3990</strain>
    </source>
</reference>
<comment type="caution">
    <text evidence="5">The sequence shown here is derived from an EMBL/GenBank/DDBJ whole genome shotgun (WGS) entry which is preliminary data.</text>
</comment>
<comment type="similarity">
    <text evidence="1">Belongs to the CbxX/CfxQ family.</text>
</comment>
<dbReference type="SMART" id="SM00382">
    <property type="entry name" value="AAA"/>
    <property type="match status" value="2"/>
</dbReference>
<evidence type="ECO:0000313" key="5">
    <source>
        <dbReference type="EMBL" id="MBO8460534.1"/>
    </source>
</evidence>
<dbReference type="AlphaFoldDB" id="A0A9D9N511"/>